<dbReference type="SUPFAM" id="SSF48208">
    <property type="entry name" value="Six-hairpin glycosidases"/>
    <property type="match status" value="1"/>
</dbReference>
<dbReference type="InterPro" id="IPR005887">
    <property type="entry name" value="GH92_a_mannosidase_put"/>
</dbReference>
<dbReference type="EMBL" id="JACOOI010000020">
    <property type="protein sequence ID" value="MBC5644557.1"/>
    <property type="molecule type" value="Genomic_DNA"/>
</dbReference>
<feature type="domain" description="Glycosyl hydrolase family 92 N-terminal" evidence="6">
    <location>
        <begin position="38"/>
        <end position="269"/>
    </location>
</feature>
<dbReference type="Pfam" id="PF17678">
    <property type="entry name" value="Glyco_hydro_92N"/>
    <property type="match status" value="1"/>
</dbReference>
<keyword evidence="7" id="KW-0378">Hydrolase</keyword>
<gene>
    <name evidence="7" type="ORF">H8S77_16890</name>
</gene>
<dbReference type="GO" id="GO:0016787">
    <property type="term" value="F:hydrolase activity"/>
    <property type="evidence" value="ECO:0007669"/>
    <property type="project" value="UniProtKB-KW"/>
</dbReference>
<dbReference type="InterPro" id="IPR008928">
    <property type="entry name" value="6-hairpin_glycosidase_sf"/>
</dbReference>
<comment type="subunit">
    <text evidence="2">Monomer.</text>
</comment>
<dbReference type="RefSeq" id="WP_186960426.1">
    <property type="nucleotide sequence ID" value="NZ_JACOOI010000020.1"/>
</dbReference>
<dbReference type="NCBIfam" id="TIGR01180">
    <property type="entry name" value="aman2_put"/>
    <property type="match status" value="1"/>
</dbReference>
<evidence type="ECO:0000259" key="6">
    <source>
        <dbReference type="Pfam" id="PF17678"/>
    </source>
</evidence>
<name>A0ABR7E466_9BACT</name>
<dbReference type="InterPro" id="IPR050883">
    <property type="entry name" value="PNGase"/>
</dbReference>
<dbReference type="Gene3D" id="3.30.2080.10">
    <property type="entry name" value="GH92 mannosidase domain"/>
    <property type="match status" value="1"/>
</dbReference>
<feature type="domain" description="Glycosyl hydrolase family 92" evidence="5">
    <location>
        <begin position="275"/>
        <end position="771"/>
    </location>
</feature>
<evidence type="ECO:0000256" key="3">
    <source>
        <dbReference type="ARBA" id="ARBA00022837"/>
    </source>
</evidence>
<dbReference type="Pfam" id="PF07971">
    <property type="entry name" value="Glyco_hydro_92"/>
    <property type="match status" value="1"/>
</dbReference>
<protein>
    <submittedName>
        <fullName evidence="7">Glycoside hydrolase family 92 protein</fullName>
    </submittedName>
</protein>
<dbReference type="Proteomes" id="UP000644010">
    <property type="component" value="Unassembled WGS sequence"/>
</dbReference>
<evidence type="ECO:0000313" key="8">
    <source>
        <dbReference type="Proteomes" id="UP000644010"/>
    </source>
</evidence>
<comment type="cofactor">
    <cofactor evidence="1">
        <name>Ca(2+)</name>
        <dbReference type="ChEBI" id="CHEBI:29108"/>
    </cofactor>
</comment>
<keyword evidence="3" id="KW-0106">Calcium</keyword>
<dbReference type="Gene3D" id="1.20.1610.10">
    <property type="entry name" value="alpha-1,2-mannosidases domains"/>
    <property type="match status" value="1"/>
</dbReference>
<organism evidence="7 8">
    <name type="scientific">Parabacteroides segnis</name>
    <dbReference type="NCBI Taxonomy" id="2763058"/>
    <lineage>
        <taxon>Bacteria</taxon>
        <taxon>Pseudomonadati</taxon>
        <taxon>Bacteroidota</taxon>
        <taxon>Bacteroidia</taxon>
        <taxon>Bacteroidales</taxon>
        <taxon>Tannerellaceae</taxon>
        <taxon>Parabacteroides</taxon>
    </lineage>
</organism>
<evidence type="ECO:0000313" key="7">
    <source>
        <dbReference type="EMBL" id="MBC5644557.1"/>
    </source>
</evidence>
<keyword evidence="4" id="KW-0732">Signal</keyword>
<dbReference type="PANTHER" id="PTHR12143:SF39">
    <property type="entry name" value="SECRETED PROTEIN"/>
    <property type="match status" value="1"/>
</dbReference>
<proteinExistence type="predicted"/>
<dbReference type="InterPro" id="IPR014718">
    <property type="entry name" value="GH-type_carb-bd"/>
</dbReference>
<accession>A0ABR7E466</accession>
<dbReference type="PANTHER" id="PTHR12143">
    <property type="entry name" value="PEPTIDE N-GLYCANASE PNGASE -RELATED"/>
    <property type="match status" value="1"/>
</dbReference>
<sequence length="779" mass="88060">MNYRSRKLFWSCAISFLLIFSFGELSARDKQVKTPVDYVEPRIDSHKSRWFYFSSASRPYGMVSLSPDTWVKGSWNSGYLYDSTEVRCFSHVHCWQISGIPVMPTTGDVEGHKGMEACKSRFSHDTEIVRPGYHKVILDRYGITAELTSTSRVGMHRYTFPKGETANILLDVGAFLGHGAMEKAAIRKVSDKEIAGYAVMAPTMRRKKNCTVYFVARFNQRMDEFGGWEQNGKEKLLTGKQALEGQHVGGYARFKRLGKSPLLMKVALSYVDEEQARLNLDTELDHWNFDRVVKESYAEWNRELGKIKVEGGTEQERVKFYTDLWHVLLGRHTYSDVNGKYTDNTGDKPLVCQVPLENGVPTRTVYNSDGLWGSEFNLNILWSIAYPKVMSDFVSTLVGYYPTGGLIARGPSGGNYTYVMVGDQAIPLIAAAYNKGIRDFELDAALEGSIKNAEPGGIRDHAGYETEVNDYMTHYVEKGFVPEGIKGNGGHREGCAMTLFFAYQDWCLSQLAKGMGNDSIYRKYYNRSFNYRYMFDPQAGWMRPRMKDGSWLKDFAPVGEGFNMPGFVESNAAIFTYYVPQNMPDLIYLIGGKDSFVNKLNRQFELAAPTNFITPHGSHARNWVDYENQPSLHMAHLFSHAGAPWLTQYWVRRIKQDVFGDITPYGGYNGDEDQGQMGALGVLMAIGLFDVQGGASVEPRYEITSPVFDKITIQLDNRYYPGKEFVIAVKNNSKENVYIQSVCLNGQALNSFHFPHSELVKGGLLEIELGPEPNKNWGN</sequence>
<dbReference type="Gene3D" id="2.70.98.10">
    <property type="match status" value="1"/>
</dbReference>
<evidence type="ECO:0000256" key="2">
    <source>
        <dbReference type="ARBA" id="ARBA00011245"/>
    </source>
</evidence>
<evidence type="ECO:0000259" key="5">
    <source>
        <dbReference type="Pfam" id="PF07971"/>
    </source>
</evidence>
<comment type="caution">
    <text evidence="7">The sequence shown here is derived from an EMBL/GenBank/DDBJ whole genome shotgun (WGS) entry which is preliminary data.</text>
</comment>
<keyword evidence="8" id="KW-1185">Reference proteome</keyword>
<evidence type="ECO:0000256" key="1">
    <source>
        <dbReference type="ARBA" id="ARBA00001913"/>
    </source>
</evidence>
<reference evidence="7 8" key="1">
    <citation type="submission" date="2020-08" db="EMBL/GenBank/DDBJ databases">
        <title>Genome public.</title>
        <authorList>
            <person name="Liu C."/>
            <person name="Sun Q."/>
        </authorList>
    </citation>
    <scope>NUCLEOTIDE SEQUENCE [LARGE SCALE GENOMIC DNA]</scope>
    <source>
        <strain evidence="7 8">BX2</strain>
    </source>
</reference>
<dbReference type="InterPro" id="IPR041371">
    <property type="entry name" value="GH92_N"/>
</dbReference>
<feature type="chain" id="PRO_5045558591" evidence="4">
    <location>
        <begin position="28"/>
        <end position="779"/>
    </location>
</feature>
<dbReference type="InterPro" id="IPR012939">
    <property type="entry name" value="Glyco_hydro_92"/>
</dbReference>
<feature type="signal peptide" evidence="4">
    <location>
        <begin position="1"/>
        <end position="27"/>
    </location>
</feature>
<dbReference type="Gene3D" id="1.20.1050.60">
    <property type="entry name" value="alpha-1,2-mannosidase"/>
    <property type="match status" value="1"/>
</dbReference>
<evidence type="ECO:0000256" key="4">
    <source>
        <dbReference type="SAM" id="SignalP"/>
    </source>
</evidence>